<feature type="region of interest" description="Disordered" evidence="1">
    <location>
        <begin position="111"/>
        <end position="132"/>
    </location>
</feature>
<protein>
    <submittedName>
        <fullName evidence="2">Uncharacterized protein</fullName>
    </submittedName>
</protein>
<keyword evidence="3" id="KW-1185">Reference proteome</keyword>
<dbReference type="AlphaFoldDB" id="A0AAV6Y227"/>
<evidence type="ECO:0000313" key="2">
    <source>
        <dbReference type="EMBL" id="KAG8386749.1"/>
    </source>
</evidence>
<comment type="caution">
    <text evidence="2">The sequence shown here is derived from an EMBL/GenBank/DDBJ whole genome shotgun (WGS) entry which is preliminary data.</text>
</comment>
<evidence type="ECO:0000313" key="3">
    <source>
        <dbReference type="Proteomes" id="UP000826271"/>
    </source>
</evidence>
<evidence type="ECO:0000256" key="1">
    <source>
        <dbReference type="SAM" id="MobiDB-lite"/>
    </source>
</evidence>
<reference evidence="2" key="1">
    <citation type="submission" date="2019-10" db="EMBL/GenBank/DDBJ databases">
        <authorList>
            <person name="Zhang R."/>
            <person name="Pan Y."/>
            <person name="Wang J."/>
            <person name="Ma R."/>
            <person name="Yu S."/>
        </authorList>
    </citation>
    <scope>NUCLEOTIDE SEQUENCE</scope>
    <source>
        <strain evidence="2">LA-IB0</strain>
        <tissue evidence="2">Leaf</tissue>
    </source>
</reference>
<accession>A0AAV6Y227</accession>
<feature type="compositionally biased region" description="Basic residues" evidence="1">
    <location>
        <begin position="149"/>
        <end position="182"/>
    </location>
</feature>
<feature type="compositionally biased region" description="Basic and acidic residues" evidence="1">
    <location>
        <begin position="183"/>
        <end position="193"/>
    </location>
</feature>
<organism evidence="2 3">
    <name type="scientific">Buddleja alternifolia</name>
    <dbReference type="NCBI Taxonomy" id="168488"/>
    <lineage>
        <taxon>Eukaryota</taxon>
        <taxon>Viridiplantae</taxon>
        <taxon>Streptophyta</taxon>
        <taxon>Embryophyta</taxon>
        <taxon>Tracheophyta</taxon>
        <taxon>Spermatophyta</taxon>
        <taxon>Magnoliopsida</taxon>
        <taxon>eudicotyledons</taxon>
        <taxon>Gunneridae</taxon>
        <taxon>Pentapetalae</taxon>
        <taxon>asterids</taxon>
        <taxon>lamiids</taxon>
        <taxon>Lamiales</taxon>
        <taxon>Scrophulariaceae</taxon>
        <taxon>Buddlejeae</taxon>
        <taxon>Buddleja</taxon>
    </lineage>
</organism>
<gene>
    <name evidence="2" type="ORF">BUALT_Bualt03G0181400</name>
</gene>
<dbReference type="PANTHER" id="PTHR36892">
    <property type="entry name" value="OS01G0201800 PROTEIN"/>
    <property type="match status" value="1"/>
</dbReference>
<sequence length="629" mass="72680">MELETSEGFCIREYVSRMRSVDVVKCWPFNDDEQETVIKSMLPPIFVKKFMWWLDDLELLRLRHSNNNINVGGEGVIKVKSSCSRQKPKAAPKERSILEIFAVAPEVERVISSSDEEENRHDQQDGFGINTGSNKLSCLEEEISSWGLKRKRNDNNNTKKKKNKEMRKLKNKAKKVMIKKKTQRGDHDKKSDLLVPHKENGFMLTLRDDQDKAIVNQSSSYARHLKTYPCDRVPIHNKKPRLPPLDADKKTMTCKAFRLISQNQHCENPRHGVLKNNKKIFSLKKSKNGILKEAIQVNHDCGKQKADKHVTFPQKDDILGRDFYVKRNINEDLVGLPLNSQGELITFSSRDKGDVNEIIKSSITTSPSISWDYRTASKEKLNLFPMGDYLKDKPVVFDPSRLDITESRCNGKRGIDYVENCLCKEGNRVQKSHRNEKIQPTLRLMGKEFTVGGREFQEFEDGHIWKDKHVIDEHHFNNTSISDEMMHDPNIPFLGKMSNTLFSPSEVHRSERSMHTFPFFDCETSLVYQNCFVPRKTNPFEKLHPDLISSGIFSNGESLFPEPFESGYKLKDPCPDLRSMDIQLKNKQNLIYAPRSAIRFPFMHPDLELEGHVRSSWSHVDRAPLSFDV</sequence>
<dbReference type="PANTHER" id="PTHR36892:SF1">
    <property type="entry name" value="OS05G0518200 PROTEIN"/>
    <property type="match status" value="1"/>
</dbReference>
<feature type="region of interest" description="Disordered" evidence="1">
    <location>
        <begin position="149"/>
        <end position="193"/>
    </location>
</feature>
<dbReference type="EMBL" id="WHWC01000003">
    <property type="protein sequence ID" value="KAG8386749.1"/>
    <property type="molecule type" value="Genomic_DNA"/>
</dbReference>
<name>A0AAV6Y227_9LAMI</name>
<dbReference type="Proteomes" id="UP000826271">
    <property type="component" value="Unassembled WGS sequence"/>
</dbReference>
<proteinExistence type="predicted"/>